<name>A0ACB9GZ71_CICIN</name>
<keyword evidence="2" id="KW-1185">Reference proteome</keyword>
<comment type="caution">
    <text evidence="1">The sequence shown here is derived from an EMBL/GenBank/DDBJ whole genome shotgun (WGS) entry which is preliminary data.</text>
</comment>
<gene>
    <name evidence="1" type="ORF">L2E82_01136</name>
</gene>
<evidence type="ECO:0000313" key="2">
    <source>
        <dbReference type="Proteomes" id="UP001055811"/>
    </source>
</evidence>
<organism evidence="1 2">
    <name type="scientific">Cichorium intybus</name>
    <name type="common">Chicory</name>
    <dbReference type="NCBI Taxonomy" id="13427"/>
    <lineage>
        <taxon>Eukaryota</taxon>
        <taxon>Viridiplantae</taxon>
        <taxon>Streptophyta</taxon>
        <taxon>Embryophyta</taxon>
        <taxon>Tracheophyta</taxon>
        <taxon>Spermatophyta</taxon>
        <taxon>Magnoliopsida</taxon>
        <taxon>eudicotyledons</taxon>
        <taxon>Gunneridae</taxon>
        <taxon>Pentapetalae</taxon>
        <taxon>asterids</taxon>
        <taxon>campanulids</taxon>
        <taxon>Asterales</taxon>
        <taxon>Asteraceae</taxon>
        <taxon>Cichorioideae</taxon>
        <taxon>Cichorieae</taxon>
        <taxon>Cichoriinae</taxon>
        <taxon>Cichorium</taxon>
    </lineage>
</organism>
<reference evidence="2" key="1">
    <citation type="journal article" date="2022" name="Mol. Ecol. Resour.">
        <title>The genomes of chicory, endive, great burdock and yacon provide insights into Asteraceae palaeo-polyploidization history and plant inulin production.</title>
        <authorList>
            <person name="Fan W."/>
            <person name="Wang S."/>
            <person name="Wang H."/>
            <person name="Wang A."/>
            <person name="Jiang F."/>
            <person name="Liu H."/>
            <person name="Zhao H."/>
            <person name="Xu D."/>
            <person name="Zhang Y."/>
        </authorList>
    </citation>
    <scope>NUCLEOTIDE SEQUENCE [LARGE SCALE GENOMIC DNA]</scope>
    <source>
        <strain evidence="2">cv. Punajuju</strain>
    </source>
</reference>
<dbReference type="Proteomes" id="UP001055811">
    <property type="component" value="Linkage Group LG01"/>
</dbReference>
<protein>
    <submittedName>
        <fullName evidence="1">Uncharacterized protein</fullName>
    </submittedName>
</protein>
<accession>A0ACB9GZ71</accession>
<proteinExistence type="predicted"/>
<reference evidence="1 2" key="2">
    <citation type="journal article" date="2022" name="Mol. Ecol. Resour.">
        <title>The genomes of chicory, endive, great burdock and yacon provide insights into Asteraceae paleo-polyploidization history and plant inulin production.</title>
        <authorList>
            <person name="Fan W."/>
            <person name="Wang S."/>
            <person name="Wang H."/>
            <person name="Wang A."/>
            <person name="Jiang F."/>
            <person name="Liu H."/>
            <person name="Zhao H."/>
            <person name="Xu D."/>
            <person name="Zhang Y."/>
        </authorList>
    </citation>
    <scope>NUCLEOTIDE SEQUENCE [LARGE SCALE GENOMIC DNA]</scope>
    <source>
        <strain evidence="2">cv. Punajuju</strain>
        <tissue evidence="1">Leaves</tissue>
    </source>
</reference>
<dbReference type="EMBL" id="CM042009">
    <property type="protein sequence ID" value="KAI3788373.1"/>
    <property type="molecule type" value="Genomic_DNA"/>
</dbReference>
<evidence type="ECO:0000313" key="1">
    <source>
        <dbReference type="EMBL" id="KAI3788373.1"/>
    </source>
</evidence>
<sequence>MAGHTAIVYSVDAYKSELVVSSSEDRSAKIWKDVKFLEKGDIVTACSDGVAHVCTLHKDLIAATYELEAYASFLSQYKGSKLWNLIFCTHNICRWESGYRITTMAVSADHATFILSIPRRKMMDETQEVLRTSAFPSTCFFKHPCEGCESCLENPSYKTKVHLIYVIVTSDDIFLKASKPPEGWTDFMVWSTPMNKTMAGHLEALGYESDLLRILKRFDCRFDRTIRPLSVRLSSSSQSTPAIQLCLLSPETLPPATVRLCITLKEVGLESVLQA</sequence>